<accession>A0ABP9U6W8</accession>
<dbReference type="Proteomes" id="UP001449582">
    <property type="component" value="Unassembled WGS sequence"/>
</dbReference>
<evidence type="ECO:0000313" key="1">
    <source>
        <dbReference type="EMBL" id="GAA5414559.1"/>
    </source>
</evidence>
<dbReference type="RefSeq" id="WP_353289726.1">
    <property type="nucleotide sequence ID" value="NZ_BAABQM010000002.1"/>
</dbReference>
<keyword evidence="2" id="KW-1185">Reference proteome</keyword>
<organism evidence="1 2">
    <name type="scientific">Ureaplasma ceti</name>
    <dbReference type="NCBI Taxonomy" id="3119530"/>
    <lineage>
        <taxon>Bacteria</taxon>
        <taxon>Bacillati</taxon>
        <taxon>Mycoplasmatota</taxon>
        <taxon>Mycoplasmoidales</taxon>
        <taxon>Mycoplasmoidaceae</taxon>
        <taxon>Ureaplasma</taxon>
    </lineage>
</organism>
<reference evidence="1" key="1">
    <citation type="submission" date="2024-02" db="EMBL/GenBank/DDBJ databases">
        <title>Draft genome sequence of new strains in genus Ureaplasma.</title>
        <authorList>
            <person name="Nakajima Y."/>
            <person name="Segawa T."/>
        </authorList>
    </citation>
    <scope>NUCLEOTIDE SEQUENCE [LARGE SCALE GENOMIC DNA]</scope>
    <source>
        <strain evidence="1">OM1</strain>
    </source>
</reference>
<dbReference type="EMBL" id="BAABQM010000002">
    <property type="protein sequence ID" value="GAA5414559.1"/>
    <property type="molecule type" value="Genomic_DNA"/>
</dbReference>
<comment type="caution">
    <text evidence="1">The sequence shown here is derived from an EMBL/GenBank/DDBJ whole genome shotgun (WGS) entry which is preliminary data.</text>
</comment>
<protein>
    <recommendedName>
        <fullName evidence="3">DUF4258 domain-containing protein</fullName>
    </recommendedName>
</protein>
<proteinExistence type="predicted"/>
<evidence type="ECO:0008006" key="3">
    <source>
        <dbReference type="Google" id="ProtNLM"/>
    </source>
</evidence>
<name>A0ABP9U6W8_9BACT</name>
<gene>
    <name evidence="1" type="ORF">UREOM_2700</name>
</gene>
<sequence length="92" mass="11179">MSYYYQSKFIVTHHALVRFKQRVKGFKEESDLIAEAKLKEILDRKDWEFTDAYYYYYPLGKDGNKRIYALVTKTNYLVVTIKPMSPEKRIYY</sequence>
<evidence type="ECO:0000313" key="2">
    <source>
        <dbReference type="Proteomes" id="UP001449582"/>
    </source>
</evidence>